<protein>
    <recommendedName>
        <fullName evidence="1">Stage 0 sporulation protein A homolog</fullName>
    </recommendedName>
</protein>
<dbReference type="InterPro" id="IPR046947">
    <property type="entry name" value="LytR-like"/>
</dbReference>
<reference evidence="6" key="1">
    <citation type="journal article" date="2021" name="PeerJ">
        <title>Extensive microbial diversity within the chicken gut microbiome revealed by metagenomics and culture.</title>
        <authorList>
            <person name="Gilroy R."/>
            <person name="Ravi A."/>
            <person name="Getino M."/>
            <person name="Pursley I."/>
            <person name="Horton D.L."/>
            <person name="Alikhan N.F."/>
            <person name="Baker D."/>
            <person name="Gharbi K."/>
            <person name="Hall N."/>
            <person name="Watson M."/>
            <person name="Adriaenssens E.M."/>
            <person name="Foster-Nyarko E."/>
            <person name="Jarju S."/>
            <person name="Secka A."/>
            <person name="Antonio M."/>
            <person name="Oren A."/>
            <person name="Chaudhuri R.R."/>
            <person name="La Ragione R."/>
            <person name="Hildebrand F."/>
            <person name="Pallen M.J."/>
        </authorList>
    </citation>
    <scope>NUCLEOTIDE SEQUENCE</scope>
    <source>
        <strain evidence="6">ChiSjej5B23-15282</strain>
    </source>
</reference>
<evidence type="ECO:0000256" key="1">
    <source>
        <dbReference type="ARBA" id="ARBA00018672"/>
    </source>
</evidence>
<comment type="caution">
    <text evidence="6">The sequence shown here is derived from an EMBL/GenBank/DDBJ whole genome shotgun (WGS) entry which is preliminary data.</text>
</comment>
<dbReference type="Gene3D" id="3.40.50.2300">
    <property type="match status" value="1"/>
</dbReference>
<dbReference type="PROSITE" id="PS50110">
    <property type="entry name" value="RESPONSE_REGULATORY"/>
    <property type="match status" value="1"/>
</dbReference>
<evidence type="ECO:0000259" key="4">
    <source>
        <dbReference type="PROSITE" id="PS50110"/>
    </source>
</evidence>
<accession>A0A9D2ATR1</accession>
<dbReference type="Gene3D" id="2.40.50.1020">
    <property type="entry name" value="LytTr DNA-binding domain"/>
    <property type="match status" value="1"/>
</dbReference>
<dbReference type="InterPro" id="IPR001789">
    <property type="entry name" value="Sig_transdc_resp-reg_receiver"/>
</dbReference>
<dbReference type="Proteomes" id="UP000824243">
    <property type="component" value="Unassembled WGS sequence"/>
</dbReference>
<feature type="domain" description="HTH LytTR-type" evidence="5">
    <location>
        <begin position="142"/>
        <end position="202"/>
    </location>
</feature>
<evidence type="ECO:0000259" key="5">
    <source>
        <dbReference type="PROSITE" id="PS50930"/>
    </source>
</evidence>
<dbReference type="PANTHER" id="PTHR37299">
    <property type="entry name" value="TRANSCRIPTIONAL REGULATOR-RELATED"/>
    <property type="match status" value="1"/>
</dbReference>
<name>A0A9D2ATR1_9FIRM</name>
<feature type="modified residue" description="4-aspartylphosphate" evidence="3">
    <location>
        <position position="61"/>
    </location>
</feature>
<proteinExistence type="predicted"/>
<comment type="function">
    <text evidence="2">May play the central regulatory role in sporulation. It may be an element of the effector pathway responsible for the activation of sporulation genes in response to nutritional stress. Spo0A may act in concert with spo0H (a sigma factor) to control the expression of some genes that are critical to the sporulation process.</text>
</comment>
<dbReference type="InterPro" id="IPR007492">
    <property type="entry name" value="LytTR_DNA-bd_dom"/>
</dbReference>
<sequence length="255" mass="29972">MVGNLKETKIIVCDDEKRDREGLVRDIKEIWQDSAVEEARNGEEVLWKLRKDGDYDFVFLDIYMDGMNGIETGRKIRDEFPDIPLVFVSSSREFGPEAFELNAAHYLLKPYKKQLLAEIRDRFSAPDKSEITFYDTGSRQEVTVPCRRIMYIESARNYIYVHLATGVELKVRKSMQEAEEELDGRFLRISRGVIVNMDAVERMNYDSCEIDGMTFMLSRGQRAEYRRKYNDYIFSRYIDIPEGGVKESDDRLWNM</sequence>
<dbReference type="AlphaFoldDB" id="A0A9D2ATR1"/>
<evidence type="ECO:0000256" key="3">
    <source>
        <dbReference type="PROSITE-ProRule" id="PRU00169"/>
    </source>
</evidence>
<dbReference type="Pfam" id="PF04397">
    <property type="entry name" value="LytTR"/>
    <property type="match status" value="1"/>
</dbReference>
<evidence type="ECO:0000256" key="2">
    <source>
        <dbReference type="ARBA" id="ARBA00024867"/>
    </source>
</evidence>
<dbReference type="PANTHER" id="PTHR37299:SF1">
    <property type="entry name" value="STAGE 0 SPORULATION PROTEIN A HOMOLOG"/>
    <property type="match status" value="1"/>
</dbReference>
<dbReference type="GO" id="GO:0003677">
    <property type="term" value="F:DNA binding"/>
    <property type="evidence" value="ECO:0007669"/>
    <property type="project" value="UniProtKB-KW"/>
</dbReference>
<keyword evidence="6" id="KW-0238">DNA-binding</keyword>
<gene>
    <name evidence="6" type="ORF">H9981_11425</name>
</gene>
<dbReference type="InterPro" id="IPR011006">
    <property type="entry name" value="CheY-like_superfamily"/>
</dbReference>
<reference evidence="6" key="2">
    <citation type="submission" date="2021-04" db="EMBL/GenBank/DDBJ databases">
        <authorList>
            <person name="Gilroy R."/>
        </authorList>
    </citation>
    <scope>NUCLEOTIDE SEQUENCE</scope>
    <source>
        <strain evidence="6">ChiSjej5B23-15282</strain>
    </source>
</reference>
<dbReference type="PROSITE" id="PS50930">
    <property type="entry name" value="HTH_LYTTR"/>
    <property type="match status" value="1"/>
</dbReference>
<dbReference type="EMBL" id="DXFA01000186">
    <property type="protein sequence ID" value="HIX49598.1"/>
    <property type="molecule type" value="Genomic_DNA"/>
</dbReference>
<dbReference type="SMART" id="SM00448">
    <property type="entry name" value="REC"/>
    <property type="match status" value="1"/>
</dbReference>
<dbReference type="Pfam" id="PF00072">
    <property type="entry name" value="Response_reg"/>
    <property type="match status" value="1"/>
</dbReference>
<keyword evidence="3" id="KW-0597">Phosphoprotein</keyword>
<evidence type="ECO:0000313" key="7">
    <source>
        <dbReference type="Proteomes" id="UP000824243"/>
    </source>
</evidence>
<dbReference type="SMART" id="SM00850">
    <property type="entry name" value="LytTR"/>
    <property type="match status" value="1"/>
</dbReference>
<dbReference type="GO" id="GO:0000156">
    <property type="term" value="F:phosphorelay response regulator activity"/>
    <property type="evidence" value="ECO:0007669"/>
    <property type="project" value="InterPro"/>
</dbReference>
<organism evidence="6 7">
    <name type="scientific">Candidatus Mediterraneibacter caccavium</name>
    <dbReference type="NCBI Taxonomy" id="2838661"/>
    <lineage>
        <taxon>Bacteria</taxon>
        <taxon>Bacillati</taxon>
        <taxon>Bacillota</taxon>
        <taxon>Clostridia</taxon>
        <taxon>Lachnospirales</taxon>
        <taxon>Lachnospiraceae</taxon>
        <taxon>Mediterraneibacter</taxon>
    </lineage>
</organism>
<dbReference type="SUPFAM" id="SSF52172">
    <property type="entry name" value="CheY-like"/>
    <property type="match status" value="1"/>
</dbReference>
<evidence type="ECO:0000313" key="6">
    <source>
        <dbReference type="EMBL" id="HIX49598.1"/>
    </source>
</evidence>
<feature type="domain" description="Response regulatory" evidence="4">
    <location>
        <begin position="9"/>
        <end position="124"/>
    </location>
</feature>